<feature type="signal peptide" evidence="2">
    <location>
        <begin position="1"/>
        <end position="20"/>
    </location>
</feature>
<name>A0A9P4JLU6_9PLEO</name>
<comment type="caution">
    <text evidence="4">The sequence shown here is derived from an EMBL/GenBank/DDBJ whole genome shotgun (WGS) entry which is preliminary data.</text>
</comment>
<dbReference type="Proteomes" id="UP000799536">
    <property type="component" value="Unassembled WGS sequence"/>
</dbReference>
<feature type="compositionally biased region" description="Acidic residues" evidence="1">
    <location>
        <begin position="514"/>
        <end position="525"/>
    </location>
</feature>
<reference evidence="4" key="1">
    <citation type="journal article" date="2020" name="Stud. Mycol.">
        <title>101 Dothideomycetes genomes: a test case for predicting lifestyles and emergence of pathogens.</title>
        <authorList>
            <person name="Haridas S."/>
            <person name="Albert R."/>
            <person name="Binder M."/>
            <person name="Bloem J."/>
            <person name="Labutti K."/>
            <person name="Salamov A."/>
            <person name="Andreopoulos B."/>
            <person name="Baker S."/>
            <person name="Barry K."/>
            <person name="Bills G."/>
            <person name="Bluhm B."/>
            <person name="Cannon C."/>
            <person name="Castanera R."/>
            <person name="Culley D."/>
            <person name="Daum C."/>
            <person name="Ezra D."/>
            <person name="Gonzalez J."/>
            <person name="Henrissat B."/>
            <person name="Kuo A."/>
            <person name="Liang C."/>
            <person name="Lipzen A."/>
            <person name="Lutzoni F."/>
            <person name="Magnuson J."/>
            <person name="Mondo S."/>
            <person name="Nolan M."/>
            <person name="Ohm R."/>
            <person name="Pangilinan J."/>
            <person name="Park H.-J."/>
            <person name="Ramirez L."/>
            <person name="Alfaro M."/>
            <person name="Sun H."/>
            <person name="Tritt A."/>
            <person name="Yoshinaga Y."/>
            <person name="Zwiers L.-H."/>
            <person name="Turgeon B."/>
            <person name="Goodwin S."/>
            <person name="Spatafora J."/>
            <person name="Crous P."/>
            <person name="Grigoriev I."/>
        </authorList>
    </citation>
    <scope>NUCLEOTIDE SEQUENCE</scope>
    <source>
        <strain evidence="4">ATCC 74209</strain>
    </source>
</reference>
<feature type="region of interest" description="Disordered" evidence="1">
    <location>
        <begin position="470"/>
        <end position="525"/>
    </location>
</feature>
<feature type="domain" description="F-box" evidence="3">
    <location>
        <begin position="6"/>
        <end position="46"/>
    </location>
</feature>
<feature type="compositionally biased region" description="Acidic residues" evidence="1">
    <location>
        <begin position="472"/>
        <end position="495"/>
    </location>
</feature>
<feature type="compositionally biased region" description="Basic and acidic residues" evidence="1">
    <location>
        <begin position="502"/>
        <end position="513"/>
    </location>
</feature>
<feature type="chain" id="PRO_5040312775" description="F-box domain-containing protein" evidence="2">
    <location>
        <begin position="21"/>
        <end position="525"/>
    </location>
</feature>
<organism evidence="4 5">
    <name type="scientific">Delitschia confertaspora ATCC 74209</name>
    <dbReference type="NCBI Taxonomy" id="1513339"/>
    <lineage>
        <taxon>Eukaryota</taxon>
        <taxon>Fungi</taxon>
        <taxon>Dikarya</taxon>
        <taxon>Ascomycota</taxon>
        <taxon>Pezizomycotina</taxon>
        <taxon>Dothideomycetes</taxon>
        <taxon>Pleosporomycetidae</taxon>
        <taxon>Pleosporales</taxon>
        <taxon>Delitschiaceae</taxon>
        <taxon>Delitschia</taxon>
    </lineage>
</organism>
<evidence type="ECO:0000313" key="5">
    <source>
        <dbReference type="Proteomes" id="UP000799536"/>
    </source>
</evidence>
<dbReference type="SUPFAM" id="SSF81383">
    <property type="entry name" value="F-box domain"/>
    <property type="match status" value="1"/>
</dbReference>
<dbReference type="EMBL" id="ML994015">
    <property type="protein sequence ID" value="KAF2200576.1"/>
    <property type="molecule type" value="Genomic_DNA"/>
</dbReference>
<protein>
    <recommendedName>
        <fullName evidence="3">F-box domain-containing protein</fullName>
    </recommendedName>
</protein>
<keyword evidence="5" id="KW-1185">Reference proteome</keyword>
<sequence length="525" mass="60143">MKLLDLFYDVLILILEEVDSADLAACAQTCSGFNSFIKGNTRLFRTHYLKQFDDPRRDPTSPEPKWDLELQKLVKWHKILHSESLSIKQNYFRFVATIVNDLVNSSSEATGSSRNISQLTDVFLNSKNVDSFLKRSSLRRHFIKDEADVSVFLSQSSRRLHYLDDNAELVLQIPADDEDDRQLSAKIHCLHGFQISHGKSLPSLLALARSHVYDLRNYTEYTGWGPWRKDGSMRVDWEMVEALMIDLGYNSIYCHPRFRPVWSKPFAGITRNTVVKNYEFAILKELDIPLDIKDPYNISGTWIRIVSFLDWNDLYHFNFSAPPPNGRPRDPIYTREATRHIAMHLEVTKVEPYSKSGNNGVFYDCVDDSNPAFPLVHFAGTSHSLDSSMDSNAISDIKGTVRLTLEGEVRWTTISIFNGEQRWRSEGVQVGGPASERGVIGTWFDKDYSDEGPVGPTAFWKVDESMLFADDSSSEDDEIYDDGDDDDVDDDDDRDEIGQNDYYEHLHGDREVEQEHDDDDDDDGE</sequence>
<proteinExistence type="predicted"/>
<evidence type="ECO:0000256" key="1">
    <source>
        <dbReference type="SAM" id="MobiDB-lite"/>
    </source>
</evidence>
<dbReference type="SMART" id="SM00256">
    <property type="entry name" value="FBOX"/>
    <property type="match status" value="1"/>
</dbReference>
<dbReference type="InterPro" id="IPR036047">
    <property type="entry name" value="F-box-like_dom_sf"/>
</dbReference>
<dbReference type="AlphaFoldDB" id="A0A9P4JLU6"/>
<dbReference type="InterPro" id="IPR001810">
    <property type="entry name" value="F-box_dom"/>
</dbReference>
<evidence type="ECO:0000256" key="2">
    <source>
        <dbReference type="SAM" id="SignalP"/>
    </source>
</evidence>
<keyword evidence="2" id="KW-0732">Signal</keyword>
<gene>
    <name evidence="4" type="ORF">GQ43DRAFT_396099</name>
</gene>
<dbReference type="OrthoDB" id="3226064at2759"/>
<evidence type="ECO:0000259" key="3">
    <source>
        <dbReference type="SMART" id="SM00256"/>
    </source>
</evidence>
<evidence type="ECO:0000313" key="4">
    <source>
        <dbReference type="EMBL" id="KAF2200576.1"/>
    </source>
</evidence>
<accession>A0A9P4JLU6</accession>
<dbReference type="Pfam" id="PF12937">
    <property type="entry name" value="F-box-like"/>
    <property type="match status" value="1"/>
</dbReference>